<organism evidence="1">
    <name type="scientific">Galaxaura rugosa</name>
    <dbReference type="NCBI Taxonomy" id="268570"/>
    <lineage>
        <taxon>Eukaryota</taxon>
        <taxon>Rhodophyta</taxon>
        <taxon>Florideophyceae</taxon>
        <taxon>Nemaliophycidae</taxon>
        <taxon>Nemaliales</taxon>
        <taxon>Galaxauraceae</taxon>
        <taxon>Galaxaura</taxon>
    </lineage>
</organism>
<evidence type="ECO:0000313" key="1">
    <source>
        <dbReference type="EMBL" id="SCW21734.1"/>
    </source>
</evidence>
<geneLocation type="chloroplast" evidence="1"/>
<keyword evidence="1" id="KW-0150">Chloroplast</keyword>
<reference evidence="1" key="2">
    <citation type="submission" date="2016-10" db="EMBL/GenBank/DDBJ databases">
        <authorList>
            <person name="de Groot N.N."/>
        </authorList>
    </citation>
    <scope>NUCLEOTIDE SEQUENCE</scope>
    <source>
        <strain evidence="1">JFC0074</strain>
    </source>
</reference>
<dbReference type="RefSeq" id="YP_009313480.1">
    <property type="nucleotide sequence ID" value="NC_031657.1"/>
</dbReference>
<proteinExistence type="predicted"/>
<dbReference type="EMBL" id="LT622865">
    <property type="protein sequence ID" value="SCW21734.1"/>
    <property type="molecule type" value="Genomic_DNA"/>
</dbReference>
<dbReference type="GeneID" id="29998802"/>
<sequence>MESINLSYKIEEMDNGFDLNNEALIGWSSTCLDQTISYYMEFNNEEENLTSDDPRKDDYKM</sequence>
<protein>
    <submittedName>
        <fullName evidence="1">Uncharacterized protein</fullName>
    </submittedName>
</protein>
<dbReference type="AlphaFoldDB" id="A0A1G4NSZ3"/>
<reference evidence="1" key="1">
    <citation type="submission" date="2016-10" db="EMBL/GenBank/DDBJ databases">
        <title>Chloroplast genomes as a tool to resolve red algal phylogenies: a case study in the Nemaliales.</title>
        <authorList>
            <person name="Costa J.F."/>
            <person name="Lin S.M."/>
            <person name="Macaya E.C."/>
            <person name="Fernandez-Garcia C."/>
            <person name="Verbruggen H."/>
        </authorList>
    </citation>
    <scope>NUCLEOTIDE SEQUENCE</scope>
    <source>
        <strain evidence="1">JFC0074</strain>
    </source>
</reference>
<name>A0A1G4NSZ3_9FLOR</name>
<gene>
    <name evidence="1" type="primary">ORF_8</name>
    <name evidence="1" type="ORF">JFC0074_93</name>
</gene>
<keyword evidence="1" id="KW-0934">Plastid</keyword>
<accession>A0A1G4NSZ3</accession>